<protein>
    <submittedName>
        <fullName evidence="1">Uncharacterized protein</fullName>
    </submittedName>
</protein>
<proteinExistence type="predicted"/>
<dbReference type="AlphaFoldDB" id="A0A4R1HAV8"/>
<sequence>MMGLPIQKSINRVCNAPCAYNTKKKKQEFVLNDGRWRAGAEGRRNFRYRRNVRYRHIEGTQNHHWKHHSSRRNSMTGMSGIYAQGTVMTGHLAGLMPVHRCKRLRTQEHQDQRLVNQAASSAGFCKCHNHRLNTTPVFECKTQYYWPATGRKTRLFPQPDCQKTTQEKRIRRQLFTPACYK</sequence>
<dbReference type="EMBL" id="SMFX01000001">
    <property type="protein sequence ID" value="TCK17731.1"/>
    <property type="molecule type" value="Genomic_DNA"/>
</dbReference>
<organism evidence="1 2">
    <name type="scientific">Thiogranum longum</name>
    <dbReference type="NCBI Taxonomy" id="1537524"/>
    <lineage>
        <taxon>Bacteria</taxon>
        <taxon>Pseudomonadati</taxon>
        <taxon>Pseudomonadota</taxon>
        <taxon>Gammaproteobacteria</taxon>
        <taxon>Chromatiales</taxon>
        <taxon>Ectothiorhodospiraceae</taxon>
        <taxon>Thiogranum</taxon>
    </lineage>
</organism>
<reference evidence="1 2" key="1">
    <citation type="submission" date="2019-03" db="EMBL/GenBank/DDBJ databases">
        <title>Genomic Encyclopedia of Type Strains, Phase IV (KMG-IV): sequencing the most valuable type-strain genomes for metagenomic binning, comparative biology and taxonomic classification.</title>
        <authorList>
            <person name="Goeker M."/>
        </authorList>
    </citation>
    <scope>NUCLEOTIDE SEQUENCE [LARGE SCALE GENOMIC DNA]</scope>
    <source>
        <strain evidence="1 2">DSM 19610</strain>
    </source>
</reference>
<name>A0A4R1HAV8_9GAMM</name>
<comment type="caution">
    <text evidence="1">The sequence shown here is derived from an EMBL/GenBank/DDBJ whole genome shotgun (WGS) entry which is preliminary data.</text>
</comment>
<accession>A0A4R1HAV8</accession>
<gene>
    <name evidence="1" type="ORF">DFR30_0973</name>
</gene>
<dbReference type="Proteomes" id="UP000295707">
    <property type="component" value="Unassembled WGS sequence"/>
</dbReference>
<evidence type="ECO:0000313" key="2">
    <source>
        <dbReference type="Proteomes" id="UP000295707"/>
    </source>
</evidence>
<evidence type="ECO:0000313" key="1">
    <source>
        <dbReference type="EMBL" id="TCK17731.1"/>
    </source>
</evidence>
<keyword evidence="2" id="KW-1185">Reference proteome</keyword>